<accession>A0A0H3LHK5</accession>
<gene>
    <name evidence="5" type="ordered locus">BB0110</name>
</gene>
<dbReference type="InterPro" id="IPR051715">
    <property type="entry name" value="Intimin-Invasin_domain"/>
</dbReference>
<dbReference type="Pfam" id="PF11924">
    <property type="entry name" value="IAT_beta"/>
    <property type="match status" value="1"/>
</dbReference>
<comment type="similarity">
    <text evidence="1">Belongs to the intimin/invasin family.</text>
</comment>
<dbReference type="eggNOG" id="COG2911">
    <property type="taxonomic scope" value="Bacteria"/>
</dbReference>
<evidence type="ECO:0000256" key="2">
    <source>
        <dbReference type="SAM" id="MobiDB-lite"/>
    </source>
</evidence>
<evidence type="ECO:0000259" key="3">
    <source>
        <dbReference type="Pfam" id="PF11924"/>
    </source>
</evidence>
<dbReference type="Pfam" id="PF17936">
    <property type="entry name" value="Big_6"/>
    <property type="match status" value="2"/>
</dbReference>
<dbReference type="Gene3D" id="2.60.40.10">
    <property type="entry name" value="Immunoglobulins"/>
    <property type="match status" value="5"/>
</dbReference>
<dbReference type="InterPro" id="IPR041498">
    <property type="entry name" value="Big_6"/>
</dbReference>
<dbReference type="PANTHER" id="PTHR39576">
    <property type="entry name" value="ATTACHING AND EFFACING PROTEIN HOMOLOG-RELATED-RELATED"/>
    <property type="match status" value="1"/>
</dbReference>
<dbReference type="HOGENOM" id="CLU_310727_0_0_4"/>
<dbReference type="InterPro" id="IPR038177">
    <property type="entry name" value="IAT_beta_sf"/>
</dbReference>
<dbReference type="PANTHER" id="PTHR39576:SF2">
    <property type="entry name" value="ATTACHING AND EFFACING PROTEIN HOMOLOG-RELATED"/>
    <property type="match status" value="1"/>
</dbReference>
<sequence length="969" mass="102127">MKQAIHAVAFRHDALARVGRVHRRRGAAALAGVLTLQTVAPAFAQGAPSFSARPAQADRQDAADSAMLRVAQTARQLAQRQAAGSRASARVDGDLLKGQAEAQANELLQEGVRLANQTELPFLRRLQGGVNYDFSNKDLSLDLRTIDEVHRGERDRVLLQLSGHNRNHRPTVNGGVVLRHALNQHMAVGANAFLDYEFGKNHLRGSLGGEVIAPQFTLYGNVYAPMSGWKAAKRAERREERPASGWDVGVRLQPEALPGLAIKGQYFRWSGAAVDYFDNGRPQRNARGYKYGVEYRPVPLVAVGLEQTKVLGGARQTTVQLGVNLSLGEPLSRQLRHQSGPAFDLQARMGEFVERENRIVLQTRRKHVVLPLTIARVDTDPATGRITVTGVTEPGAQVSLGLPNGEVVVAQADGSGTYRATSARDMVGGPVRARATNRHGDRSREVTHHYVDVAVKGEVPLTLGAVRTHPGTGVVTVTGKTGPGAKVRIDFPDGTFGDVVAGNGGDFTVASKGDVTASGPIVAIARDDDGRESPRRTVQYDDRVNGGGSGAPTVVLHTDGTNGRVTVSGKGRPGDTIRVDFPDGTTKEVVAGPDGTYRVTSDRDMTAGDITVSGTDAKGNVGGPVKRPYHDIFVPVPPTVEVATDSSSGRVTVSGKATPRAKVKVDFPGGTSKTVTADADGRYRATSDGDVPGGDIVVTQTGMPGAAGKPVRRPYVDTVAPTPMKVTIDSMRTDGNSGVVTVTGYTVGGSTVTVTFPDGTTAGTTANDRGKYTVTSTADIPAGPIRVSARGPRNQQGSATDHYLDAWTKQTLLGGKIRLLRPVARLLLSPGSMTYTEIAKSFDGSSLDGIVARFEPANGAPPQTAALLAAIKLHDPNYRLESNKMFIYLDTMNSDPYNRVPNGDYPVTLVLEDKATGAREATTMVLKVTGSTYGKAPVVPGANGVLGTGPGPSLGGSLLIGGEGGLLGS</sequence>
<feature type="region of interest" description="Disordered" evidence="2">
    <location>
        <begin position="529"/>
        <end position="601"/>
    </location>
</feature>
<dbReference type="EMBL" id="BX640437">
    <property type="protein sequence ID" value="CAE30611.1"/>
    <property type="molecule type" value="Genomic_DNA"/>
</dbReference>
<organism evidence="5 6">
    <name type="scientific">Bordetella bronchiseptica (strain ATCC BAA-588 / NCTC 13252 / RB50)</name>
    <name type="common">Alcaligenes bronchisepticus</name>
    <dbReference type="NCBI Taxonomy" id="257310"/>
    <lineage>
        <taxon>Bacteria</taxon>
        <taxon>Pseudomonadati</taxon>
        <taxon>Pseudomonadota</taxon>
        <taxon>Betaproteobacteria</taxon>
        <taxon>Burkholderiales</taxon>
        <taxon>Alcaligenaceae</taxon>
        <taxon>Bordetella</taxon>
    </lineage>
</organism>
<dbReference type="InterPro" id="IPR013783">
    <property type="entry name" value="Ig-like_fold"/>
</dbReference>
<evidence type="ECO:0000259" key="4">
    <source>
        <dbReference type="Pfam" id="PF17936"/>
    </source>
</evidence>
<evidence type="ECO:0000313" key="5">
    <source>
        <dbReference type="EMBL" id="CAE30611.1"/>
    </source>
</evidence>
<reference evidence="5 6" key="1">
    <citation type="journal article" date="2003" name="Nat. Genet.">
        <title>Comparative analysis of the genome sequences of Bordetella pertussis, Bordetella parapertussis and Bordetella bronchiseptica.</title>
        <authorList>
            <person name="Parkhill J."/>
            <person name="Sebaihia M."/>
            <person name="Preston A."/>
            <person name="Murphy L.D."/>
            <person name="Thomson N.R."/>
            <person name="Harris D.E."/>
            <person name="Holden M.T.G."/>
            <person name="Churcher C.M."/>
            <person name="Bentley S.D."/>
            <person name="Mungall K.L."/>
            <person name="Cerdeno-Tarraga A.-M."/>
            <person name="Temple L."/>
            <person name="James K.D."/>
            <person name="Harris B."/>
            <person name="Quail M.A."/>
            <person name="Achtman M."/>
            <person name="Atkin R."/>
            <person name="Baker S."/>
            <person name="Basham D."/>
            <person name="Bason N."/>
            <person name="Cherevach I."/>
            <person name="Chillingworth T."/>
            <person name="Collins M."/>
            <person name="Cronin A."/>
            <person name="Davis P."/>
            <person name="Doggett J."/>
            <person name="Feltwell T."/>
            <person name="Goble A."/>
            <person name="Hamlin N."/>
            <person name="Hauser H."/>
            <person name="Holroyd S."/>
            <person name="Jagels K."/>
            <person name="Leather S."/>
            <person name="Moule S."/>
            <person name="Norberczak H."/>
            <person name="O'Neil S."/>
            <person name="Ormond D."/>
            <person name="Price C."/>
            <person name="Rabbinowitsch E."/>
            <person name="Rutter S."/>
            <person name="Sanders M."/>
            <person name="Saunders D."/>
            <person name="Seeger K."/>
            <person name="Sharp S."/>
            <person name="Simmonds M."/>
            <person name="Skelton J."/>
            <person name="Squares R."/>
            <person name="Squares S."/>
            <person name="Stevens K."/>
            <person name="Unwin L."/>
            <person name="Whitehead S."/>
            <person name="Barrell B.G."/>
            <person name="Maskell D.J."/>
        </authorList>
    </citation>
    <scope>NUCLEOTIDE SEQUENCE [LARGE SCALE GENOMIC DNA]</scope>
    <source>
        <strain evidence="5 6">ATCC BAA-588 / NCTC 13252 / RB50</strain>
    </source>
</reference>
<dbReference type="Gene3D" id="2.40.160.160">
    <property type="entry name" value="Inverse autotransporter, beta-domain"/>
    <property type="match status" value="1"/>
</dbReference>
<proteinExistence type="inferred from homology"/>
<feature type="compositionally biased region" description="Basic and acidic residues" evidence="2">
    <location>
        <begin position="572"/>
        <end position="581"/>
    </location>
</feature>
<dbReference type="AlphaFoldDB" id="A0A0H3LHK5"/>
<dbReference type="KEGG" id="bbr:BB0110"/>
<dbReference type="InterPro" id="IPR024519">
    <property type="entry name" value="IAT_beta"/>
</dbReference>
<dbReference type="Proteomes" id="UP000001027">
    <property type="component" value="Chromosome"/>
</dbReference>
<feature type="domain" description="Bacterial Ig" evidence="4">
    <location>
        <begin position="476"/>
        <end position="542"/>
    </location>
</feature>
<evidence type="ECO:0000313" key="6">
    <source>
        <dbReference type="Proteomes" id="UP000001027"/>
    </source>
</evidence>
<evidence type="ECO:0000256" key="1">
    <source>
        <dbReference type="ARBA" id="ARBA00010116"/>
    </source>
</evidence>
<feature type="compositionally biased region" description="Basic and acidic residues" evidence="2">
    <location>
        <begin position="529"/>
        <end position="544"/>
    </location>
</feature>
<dbReference type="eggNOG" id="COG1388">
    <property type="taxonomic scope" value="Bacteria"/>
</dbReference>
<dbReference type="SMR" id="A0A0H3LHK5"/>
<name>A0A0H3LHK5_BORBR</name>
<feature type="domain" description="Inverse autotransporter beta-domain" evidence="3">
    <location>
        <begin position="82"/>
        <end position="357"/>
    </location>
</feature>
<dbReference type="RefSeq" id="WP_010925708.1">
    <property type="nucleotide sequence ID" value="NC_002927.3"/>
</dbReference>
<dbReference type="GO" id="GO:0009279">
    <property type="term" value="C:cell outer membrane"/>
    <property type="evidence" value="ECO:0007669"/>
    <property type="project" value="TreeGrafter"/>
</dbReference>
<protein>
    <submittedName>
        <fullName evidence="5">Adhesin</fullName>
    </submittedName>
</protein>
<feature type="domain" description="Bacterial Ig" evidence="4">
    <location>
        <begin position="562"/>
        <end position="627"/>
    </location>
</feature>